<organism evidence="3 4">
    <name type="scientific">Paenibacillus septentrionalis</name>
    <dbReference type="NCBI Taxonomy" id="429342"/>
    <lineage>
        <taxon>Bacteria</taxon>
        <taxon>Bacillati</taxon>
        <taxon>Bacillota</taxon>
        <taxon>Bacilli</taxon>
        <taxon>Bacillales</taxon>
        <taxon>Paenibacillaceae</taxon>
        <taxon>Paenibacillus</taxon>
    </lineage>
</organism>
<protein>
    <submittedName>
        <fullName evidence="3">ArsR/SmtB family transcription factor</fullName>
    </submittedName>
</protein>
<reference evidence="4" key="1">
    <citation type="journal article" date="2019" name="Int. J. Syst. Evol. Microbiol.">
        <title>The Global Catalogue of Microorganisms (GCM) 10K type strain sequencing project: providing services to taxonomists for standard genome sequencing and annotation.</title>
        <authorList>
            <consortium name="The Broad Institute Genomics Platform"/>
            <consortium name="The Broad Institute Genome Sequencing Center for Infectious Disease"/>
            <person name="Wu L."/>
            <person name="Ma J."/>
        </authorList>
    </citation>
    <scope>NUCLEOTIDE SEQUENCE [LARGE SCALE GENOMIC DNA]</scope>
    <source>
        <strain evidence="4">PCU 280</strain>
    </source>
</reference>
<dbReference type="Pfam" id="PF01047">
    <property type="entry name" value="MarR"/>
    <property type="match status" value="1"/>
</dbReference>
<comment type="caution">
    <text evidence="3">The sequence shown here is derived from an EMBL/GenBank/DDBJ whole genome shotgun (WGS) entry which is preliminary data.</text>
</comment>
<evidence type="ECO:0000313" key="3">
    <source>
        <dbReference type="EMBL" id="MFC6333742.1"/>
    </source>
</evidence>
<sequence>MKIDISQHSLPVYEALASNVRIEMIRLLAVKSMNIKELADAMNLSSAIMTMHVKKLERAGIIKSSMQPGKGGAKKVCTLVTDSIEIIFPPKVESVYRDCHVTEVSVGHYTDFEVTPTCGLATTVKVLGMFDEPRAFLEPERVNAKILWFGQGYVEYRLANYLNKNEIPVELEISMEISSEAPFANENWPSDITFNLNGVDLGMWTSPGDFGGDKQRGRYTPDWWWDEINQYGLLKVLKINQEGTFIDGTKISEVKLSDLDLEITQWKFRISVHEDAENVGGVTLFGSGFGNYNQDIVFKLYYDRKLSETEMQDLQNQSKSK</sequence>
<dbReference type="InterPro" id="IPR036388">
    <property type="entry name" value="WH-like_DNA-bd_sf"/>
</dbReference>
<dbReference type="Proteomes" id="UP001596233">
    <property type="component" value="Unassembled WGS sequence"/>
</dbReference>
<dbReference type="EMBL" id="JBHSTE010000004">
    <property type="protein sequence ID" value="MFC6333742.1"/>
    <property type="molecule type" value="Genomic_DNA"/>
</dbReference>
<dbReference type="CDD" id="cd00090">
    <property type="entry name" value="HTH_ARSR"/>
    <property type="match status" value="1"/>
</dbReference>
<gene>
    <name evidence="3" type="ORF">ACFP56_14030</name>
</gene>
<keyword evidence="4" id="KW-1185">Reference proteome</keyword>
<dbReference type="InterPro" id="IPR000835">
    <property type="entry name" value="HTH_MarR-typ"/>
</dbReference>
<dbReference type="RefSeq" id="WP_379235523.1">
    <property type="nucleotide sequence ID" value="NZ_JBHSTE010000004.1"/>
</dbReference>
<name>A0ABW1V4Q3_9BACL</name>
<dbReference type="InterPro" id="IPR036390">
    <property type="entry name" value="WH_DNA-bd_sf"/>
</dbReference>
<dbReference type="InterPro" id="IPR016943">
    <property type="entry name" value="UCP030050_HTH"/>
</dbReference>
<proteinExistence type="predicted"/>
<dbReference type="Gene3D" id="1.10.10.10">
    <property type="entry name" value="Winged helix-like DNA-binding domain superfamily/Winged helix DNA-binding domain"/>
    <property type="match status" value="1"/>
</dbReference>
<evidence type="ECO:0000313" key="4">
    <source>
        <dbReference type="Proteomes" id="UP001596233"/>
    </source>
</evidence>
<dbReference type="PIRSF" id="PIRSF030050">
    <property type="entry name" value="UCP030050_HTH"/>
    <property type="match status" value="1"/>
</dbReference>
<dbReference type="SUPFAM" id="SSF46785">
    <property type="entry name" value="Winged helix' DNA-binding domain"/>
    <property type="match status" value="1"/>
</dbReference>
<feature type="domain" description="HTH marR-type" evidence="2">
    <location>
        <begin position="31"/>
        <end position="66"/>
    </location>
</feature>
<evidence type="ECO:0000259" key="2">
    <source>
        <dbReference type="Pfam" id="PF01047"/>
    </source>
</evidence>
<accession>A0ABW1V4Q3</accession>
<evidence type="ECO:0000256" key="1">
    <source>
        <dbReference type="ARBA" id="ARBA00023125"/>
    </source>
</evidence>
<keyword evidence="1" id="KW-0238">DNA-binding</keyword>
<dbReference type="InterPro" id="IPR011991">
    <property type="entry name" value="ArsR-like_HTH"/>
</dbReference>